<sequence>MYVRTGIVSRPSYFLASPRGDISESTVVCSQNGRELAKVRCSKESKPTEALRLFPPVSSCSSDVSMYFR</sequence>
<dbReference type="Proteomes" id="UP000011086">
    <property type="component" value="Unassembled WGS sequence"/>
</dbReference>
<name>A0AA97PKQ1_PYRO3</name>
<gene>
    <name evidence="1" type="ORF">OOU_Y34scaffold00552g59</name>
</gene>
<organism evidence="1">
    <name type="scientific">Pyricularia oryzae (strain Y34)</name>
    <name type="common">Rice blast fungus</name>
    <name type="synonym">Magnaporthe oryzae</name>
    <dbReference type="NCBI Taxonomy" id="1143189"/>
    <lineage>
        <taxon>Eukaryota</taxon>
        <taxon>Fungi</taxon>
        <taxon>Dikarya</taxon>
        <taxon>Ascomycota</taxon>
        <taxon>Pezizomycotina</taxon>
        <taxon>Sordariomycetes</taxon>
        <taxon>Sordariomycetidae</taxon>
        <taxon>Magnaporthales</taxon>
        <taxon>Pyriculariaceae</taxon>
        <taxon>Pyricularia</taxon>
    </lineage>
</organism>
<reference evidence="1" key="1">
    <citation type="journal article" date="2012" name="PLoS Genet.">
        <title>Comparative analysis of the genomes of two field isolates of the rice blast fungus Magnaporthe oryzae.</title>
        <authorList>
            <person name="Xue M."/>
            <person name="Yang J."/>
            <person name="Li Z."/>
            <person name="Hu S."/>
            <person name="Yao N."/>
            <person name="Dean R.A."/>
            <person name="Zhao W."/>
            <person name="Shen M."/>
            <person name="Zhang H."/>
            <person name="Li C."/>
            <person name="Liu L."/>
            <person name="Cao L."/>
            <person name="Xu X."/>
            <person name="Xing Y."/>
            <person name="Hsiang T."/>
            <person name="Zhang Z."/>
            <person name="Xu J.R."/>
            <person name="Peng Y.L."/>
        </authorList>
    </citation>
    <scope>NUCLEOTIDE SEQUENCE</scope>
    <source>
        <strain evidence="1">Y34</strain>
    </source>
</reference>
<dbReference type="AlphaFoldDB" id="A0AA97PKQ1"/>
<evidence type="ECO:0000313" key="1">
    <source>
        <dbReference type="EMBL" id="ELQ38104.1"/>
    </source>
</evidence>
<accession>A0AA97PKQ1</accession>
<proteinExistence type="predicted"/>
<protein>
    <submittedName>
        <fullName evidence="1">Uncharacterized protein</fullName>
    </submittedName>
</protein>
<dbReference type="EMBL" id="JH793052">
    <property type="protein sequence ID" value="ELQ38104.1"/>
    <property type="molecule type" value="Genomic_DNA"/>
</dbReference>